<organism evidence="1 2">
    <name type="scientific">Sorangium cellulosum</name>
    <name type="common">Polyangium cellulosum</name>
    <dbReference type="NCBI Taxonomy" id="56"/>
    <lineage>
        <taxon>Bacteria</taxon>
        <taxon>Pseudomonadati</taxon>
        <taxon>Myxococcota</taxon>
        <taxon>Polyangia</taxon>
        <taxon>Polyangiales</taxon>
        <taxon>Polyangiaceae</taxon>
        <taxon>Sorangium</taxon>
    </lineage>
</organism>
<dbReference type="Proteomes" id="UP000295497">
    <property type="component" value="Chromosome"/>
</dbReference>
<gene>
    <name evidence="1" type="ORF">SOCE836_059840</name>
</gene>
<evidence type="ECO:0000313" key="2">
    <source>
        <dbReference type="Proteomes" id="UP000295497"/>
    </source>
</evidence>
<name>A0A4P2QU10_SORCE</name>
<protein>
    <submittedName>
        <fullName evidence="1">Uncharacterized protein</fullName>
    </submittedName>
</protein>
<proteinExistence type="predicted"/>
<dbReference type="AlphaFoldDB" id="A0A4P2QU10"/>
<evidence type="ECO:0000313" key="1">
    <source>
        <dbReference type="EMBL" id="AUX33820.1"/>
    </source>
</evidence>
<reference evidence="1 2" key="1">
    <citation type="submission" date="2015-09" db="EMBL/GenBank/DDBJ databases">
        <title>Sorangium comparison.</title>
        <authorList>
            <person name="Zaburannyi N."/>
            <person name="Bunk B."/>
            <person name="Overmann J."/>
            <person name="Mueller R."/>
        </authorList>
    </citation>
    <scope>NUCLEOTIDE SEQUENCE [LARGE SCALE GENOMIC DNA]</scope>
    <source>
        <strain evidence="1 2">So ce836</strain>
    </source>
</reference>
<dbReference type="EMBL" id="CP012672">
    <property type="protein sequence ID" value="AUX33820.1"/>
    <property type="molecule type" value="Genomic_DNA"/>
</dbReference>
<dbReference type="RefSeq" id="WP_129577124.1">
    <property type="nucleotide sequence ID" value="NZ_CP012672.1"/>
</dbReference>
<accession>A0A4P2QU10</accession>
<sequence>MQQETVRERIEQTLRVLVGLPLRYMGRAVDMAWLGFGDMVEVPKRNGWTRWVARHALHLQCDDSHFVVFEDAESD</sequence>